<dbReference type="InterPro" id="IPR036514">
    <property type="entry name" value="SGNH_hydro_sf"/>
</dbReference>
<dbReference type="CDD" id="cd01837">
    <property type="entry name" value="SGNH_plant_lipase_like"/>
    <property type="match status" value="1"/>
</dbReference>
<reference evidence="2" key="2">
    <citation type="submission" date="2020-03" db="EMBL/GenBank/DDBJ databases">
        <title>Walnut 2.0.</title>
        <authorList>
            <person name="Marrano A."/>
            <person name="Britton M."/>
            <person name="Zimin A.V."/>
            <person name="Zaini P.A."/>
            <person name="Workman R."/>
            <person name="Puiu D."/>
            <person name="Bianco L."/>
            <person name="Allen B.J."/>
            <person name="Troggio M."/>
            <person name="Leslie C.A."/>
            <person name="Timp W."/>
            <person name="Dendekar A."/>
            <person name="Salzberg S.L."/>
            <person name="Neale D.B."/>
        </authorList>
    </citation>
    <scope>NUCLEOTIDE SEQUENCE</scope>
    <source>
        <tissue evidence="2">Leaves</tissue>
    </source>
</reference>
<proteinExistence type="inferred from homology"/>
<organism evidence="2 3">
    <name type="scientific">Juglans regia</name>
    <name type="common">English walnut</name>
    <dbReference type="NCBI Taxonomy" id="51240"/>
    <lineage>
        <taxon>Eukaryota</taxon>
        <taxon>Viridiplantae</taxon>
        <taxon>Streptophyta</taxon>
        <taxon>Embryophyta</taxon>
        <taxon>Tracheophyta</taxon>
        <taxon>Spermatophyta</taxon>
        <taxon>Magnoliopsida</taxon>
        <taxon>eudicotyledons</taxon>
        <taxon>Gunneridae</taxon>
        <taxon>Pentapetalae</taxon>
        <taxon>rosids</taxon>
        <taxon>fabids</taxon>
        <taxon>Fagales</taxon>
        <taxon>Juglandaceae</taxon>
        <taxon>Juglans</taxon>
    </lineage>
</organism>
<evidence type="ECO:0000313" key="3">
    <source>
        <dbReference type="Proteomes" id="UP000619265"/>
    </source>
</evidence>
<dbReference type="EMBL" id="LIHL02000010">
    <property type="protein sequence ID" value="KAF5459448.1"/>
    <property type="molecule type" value="Genomic_DNA"/>
</dbReference>
<dbReference type="InterPro" id="IPR050592">
    <property type="entry name" value="GDSL_lipolytic_enzyme"/>
</dbReference>
<dbReference type="InterPro" id="IPR001087">
    <property type="entry name" value="GDSL"/>
</dbReference>
<dbReference type="Pfam" id="PF00657">
    <property type="entry name" value="Lipase_GDSL"/>
    <property type="match status" value="1"/>
</dbReference>
<evidence type="ECO:0000313" key="2">
    <source>
        <dbReference type="EMBL" id="KAF5459448.1"/>
    </source>
</evidence>
<evidence type="ECO:0008006" key="4">
    <source>
        <dbReference type="Google" id="ProtNLM"/>
    </source>
</evidence>
<dbReference type="FunFam" id="3.40.50.1110:FF:000003">
    <property type="entry name" value="GDSL esterase/lipase APG"/>
    <property type="match status" value="1"/>
</dbReference>
<comment type="similarity">
    <text evidence="1">Belongs to the 'GDSL' lipolytic enzyme family.</text>
</comment>
<evidence type="ECO:0000256" key="1">
    <source>
        <dbReference type="ARBA" id="ARBA00008668"/>
    </source>
</evidence>
<dbReference type="GO" id="GO:0016788">
    <property type="term" value="F:hydrolase activity, acting on ester bonds"/>
    <property type="evidence" value="ECO:0007669"/>
    <property type="project" value="InterPro"/>
</dbReference>
<dbReference type="Gramene" id="Jr10_24970_p1">
    <property type="protein sequence ID" value="cds.Jr10_24970_p1"/>
    <property type="gene ID" value="Jr10_24970"/>
</dbReference>
<dbReference type="Proteomes" id="UP000619265">
    <property type="component" value="Unassembled WGS sequence"/>
</dbReference>
<accession>A0A833USA7</accession>
<comment type="caution">
    <text evidence="2">The sequence shown here is derived from an EMBL/GenBank/DDBJ whole genome shotgun (WGS) entry which is preliminary data.</text>
</comment>
<dbReference type="Gene3D" id="3.40.50.1110">
    <property type="entry name" value="SGNH hydrolase"/>
    <property type="match status" value="1"/>
</dbReference>
<gene>
    <name evidence="2" type="ORF">F2P56_023392</name>
</gene>
<dbReference type="PANTHER" id="PTHR45642:SF32">
    <property type="entry name" value="GDSL-LIKE LIPASE_ACYLHYDROLASE"/>
    <property type="match status" value="1"/>
</dbReference>
<sequence length="378" mass="42051">ACSIYFSLQASLSNPIMFKFVPEMGGMHTMTILWLLLIQFLVLFGETAGAKVPAIIVFGDSSVDAGNNNWIPTIARSNFEPYGRDFKGGKPTGRFCNGRIATDFISEALGLKPIIPAYLDPAYNISDFATGVTFASAGTGYDNATSGVLSVIPFWKELEYYKEYQMKLRAYLGETLADQTISEALHMMSLGTNDFLENYYSFPRSDRSSQFTITQYEDFLIGIARNFIRSLYGLGARKISLGGVPPMGCLPLERATNVMGGNDCNERYNTVALEFNDKLKQLTMELNKELSGIKLVFSNPYYIFMNIIKAPSLFGFEVTSVACCATGVFEMGYACNRNNLLTCTDADKFVFWDAFHPTQKTNSIISNYVVNKVLAEFH</sequence>
<dbReference type="PANTHER" id="PTHR45642">
    <property type="entry name" value="GDSL ESTERASE/LIPASE EXL3"/>
    <property type="match status" value="1"/>
</dbReference>
<feature type="non-terminal residue" evidence="2">
    <location>
        <position position="378"/>
    </location>
</feature>
<reference evidence="2" key="1">
    <citation type="submission" date="2015-10" db="EMBL/GenBank/DDBJ databases">
        <authorList>
            <person name="Martinez-Garcia P.J."/>
            <person name="Crepeau M.W."/>
            <person name="Puiu D."/>
            <person name="Gonzalez-Ibeas D."/>
            <person name="Whalen J."/>
            <person name="Stevens K."/>
            <person name="Paul R."/>
            <person name="Butterfield T."/>
            <person name="Britton M."/>
            <person name="Reagan R."/>
            <person name="Chakraborty S."/>
            <person name="Walawage S.L."/>
            <person name="Vasquez-Gross H.A."/>
            <person name="Cardeno C."/>
            <person name="Famula R."/>
            <person name="Pratt K."/>
            <person name="Kuruganti S."/>
            <person name="Aradhya M.K."/>
            <person name="Leslie C.A."/>
            <person name="Dandekar A.M."/>
            <person name="Salzberg S.L."/>
            <person name="Wegrzyn J.L."/>
            <person name="Langley C.H."/>
            <person name="Neale D.B."/>
        </authorList>
    </citation>
    <scope>NUCLEOTIDE SEQUENCE</scope>
    <source>
        <tissue evidence="2">Leaves</tissue>
    </source>
</reference>
<name>A0A833USA7_JUGRE</name>
<protein>
    <recommendedName>
        <fullName evidence="4">GDSL esterase/lipase At2g04570-like</fullName>
    </recommendedName>
</protein>
<dbReference type="AlphaFoldDB" id="A0A833USA7"/>
<dbReference type="InterPro" id="IPR035669">
    <property type="entry name" value="SGNH_plant_lipase-like"/>
</dbReference>
<dbReference type="SUPFAM" id="SSF52266">
    <property type="entry name" value="SGNH hydrolase"/>
    <property type="match status" value="1"/>
</dbReference>